<dbReference type="GO" id="GO:0030170">
    <property type="term" value="F:pyridoxal phosphate binding"/>
    <property type="evidence" value="ECO:0007669"/>
    <property type="project" value="InterPro"/>
</dbReference>
<dbReference type="PANTHER" id="PTHR45688">
    <property type="match status" value="1"/>
</dbReference>
<dbReference type="InterPro" id="IPR049704">
    <property type="entry name" value="Aminotrans_3_PPA_site"/>
</dbReference>
<comment type="caution">
    <text evidence="5">The sequence shown here is derived from an EMBL/GenBank/DDBJ whole genome shotgun (WGS) entry which is preliminary data.</text>
</comment>
<evidence type="ECO:0000256" key="2">
    <source>
        <dbReference type="ARBA" id="ARBA00008954"/>
    </source>
</evidence>
<dbReference type="PANTHER" id="PTHR45688:SF13">
    <property type="entry name" value="ALANINE--GLYOXYLATE AMINOTRANSFERASE 2-LIKE"/>
    <property type="match status" value="1"/>
</dbReference>
<name>A0A6L6IUQ1_9RHOB</name>
<dbReference type="CDD" id="cd00610">
    <property type="entry name" value="OAT_like"/>
    <property type="match status" value="1"/>
</dbReference>
<dbReference type="PIRSF" id="PIRSF000521">
    <property type="entry name" value="Transaminase_4ab_Lys_Orn"/>
    <property type="match status" value="1"/>
</dbReference>
<comment type="cofactor">
    <cofactor evidence="1">
        <name>pyridoxal 5'-phosphate</name>
        <dbReference type="ChEBI" id="CHEBI:597326"/>
    </cofactor>
</comment>
<evidence type="ECO:0000313" key="5">
    <source>
        <dbReference type="EMBL" id="MTH63042.1"/>
    </source>
</evidence>
<protein>
    <submittedName>
        <fullName evidence="5">Aminotransferase class III-fold pyridoxal phosphate-dependent enzyme</fullName>
    </submittedName>
</protein>
<sequence length="440" mass="47173">MVNSFNADSMAALDPARRAAVERRQRLLGPAYRLFYQNPVELREGRGTRLFDSQGHEYLDAYNNVVSVGHCHPHVVQAVHRQLSTLCTHTRYIQEGILDYAETMLPSYGGRIAAGGHMMFTCTGSEANDLALRIAKHATGKRGIIITEEAYHGNSDLTAGISASLGEASPLGEWVRTVPAPDSYLGNPDALGQKMAEDVTRQAWHLKRNGDGLAAFIADSLFSSDGVFATPGVLKPVADAVRAAGGLFVADEVQSGFGRSGDEFWGFQRHGIDPDIVSMGKPMGNGYPVAGIAVVPDVVERFGRDTRYFNTFGGNGVAMAAAMATLQVVRDENLQANAKAMGEKIQSGFRSLAARFPGIGDVRGAGLYIGVEMVADRATKAADADAATRIVNGLREKRVLISATGPRANVLKIRPPLVFTDADVDWLLRASAEVMAEVLA</sequence>
<proteinExistence type="inferred from homology"/>
<dbReference type="InterPro" id="IPR015421">
    <property type="entry name" value="PyrdxlP-dep_Trfase_major"/>
</dbReference>
<dbReference type="InterPro" id="IPR015422">
    <property type="entry name" value="PyrdxlP-dep_Trfase_small"/>
</dbReference>
<evidence type="ECO:0000256" key="1">
    <source>
        <dbReference type="ARBA" id="ARBA00001933"/>
    </source>
</evidence>
<keyword evidence="6" id="KW-1185">Reference proteome</keyword>
<dbReference type="InterPro" id="IPR015424">
    <property type="entry name" value="PyrdxlP-dep_Trfase"/>
</dbReference>
<gene>
    <name evidence="5" type="ORF">GL284_02015</name>
</gene>
<dbReference type="GO" id="GO:0008483">
    <property type="term" value="F:transaminase activity"/>
    <property type="evidence" value="ECO:0007669"/>
    <property type="project" value="UniProtKB-KW"/>
</dbReference>
<reference evidence="5 6" key="1">
    <citation type="submission" date="2019-11" db="EMBL/GenBank/DDBJ databases">
        <authorList>
            <person name="Dong K."/>
        </authorList>
    </citation>
    <scope>NUCLEOTIDE SEQUENCE [LARGE SCALE GENOMIC DNA]</scope>
    <source>
        <strain evidence="5 6">DK608</strain>
    </source>
</reference>
<dbReference type="Gene3D" id="3.40.640.10">
    <property type="entry name" value="Type I PLP-dependent aspartate aminotransferase-like (Major domain)"/>
    <property type="match status" value="1"/>
</dbReference>
<dbReference type="AlphaFoldDB" id="A0A6L6IUQ1"/>
<keyword evidence="5" id="KW-0032">Aminotransferase</keyword>
<keyword evidence="5" id="KW-0808">Transferase</keyword>
<evidence type="ECO:0000313" key="6">
    <source>
        <dbReference type="Proteomes" id="UP000478740"/>
    </source>
</evidence>
<dbReference type="EMBL" id="WMII01000002">
    <property type="protein sequence ID" value="MTH63042.1"/>
    <property type="molecule type" value="Genomic_DNA"/>
</dbReference>
<dbReference type="SUPFAM" id="SSF53383">
    <property type="entry name" value="PLP-dependent transferases"/>
    <property type="match status" value="1"/>
</dbReference>
<evidence type="ECO:0000256" key="3">
    <source>
        <dbReference type="ARBA" id="ARBA00022898"/>
    </source>
</evidence>
<dbReference type="PROSITE" id="PS00600">
    <property type="entry name" value="AA_TRANSFER_CLASS_3"/>
    <property type="match status" value="1"/>
</dbReference>
<dbReference type="InterPro" id="IPR005814">
    <property type="entry name" value="Aminotrans_3"/>
</dbReference>
<dbReference type="Gene3D" id="3.90.1150.10">
    <property type="entry name" value="Aspartate Aminotransferase, domain 1"/>
    <property type="match status" value="1"/>
</dbReference>
<comment type="similarity">
    <text evidence="2 4">Belongs to the class-III pyridoxal-phosphate-dependent aminotransferase family.</text>
</comment>
<dbReference type="Proteomes" id="UP000478740">
    <property type="component" value="Unassembled WGS sequence"/>
</dbReference>
<evidence type="ECO:0000256" key="4">
    <source>
        <dbReference type="RuleBase" id="RU003560"/>
    </source>
</evidence>
<keyword evidence="3 4" id="KW-0663">Pyridoxal phosphate</keyword>
<accession>A0A6L6IUQ1</accession>
<organism evidence="5 6">
    <name type="scientific">Paracoccus shanxieyensis</name>
    <dbReference type="NCBI Taxonomy" id="2675752"/>
    <lineage>
        <taxon>Bacteria</taxon>
        <taxon>Pseudomonadati</taxon>
        <taxon>Pseudomonadota</taxon>
        <taxon>Alphaproteobacteria</taxon>
        <taxon>Rhodobacterales</taxon>
        <taxon>Paracoccaceae</taxon>
        <taxon>Paracoccus</taxon>
    </lineage>
</organism>
<dbReference type="Pfam" id="PF00202">
    <property type="entry name" value="Aminotran_3"/>
    <property type="match status" value="1"/>
</dbReference>